<protein>
    <submittedName>
        <fullName evidence="1">Uncharacterized protein</fullName>
    </submittedName>
</protein>
<reference evidence="1 2" key="1">
    <citation type="submission" date="2016-04" db="EMBL/GenBank/DDBJ databases">
        <authorList>
            <person name="Evans L.H."/>
            <person name="Alamgir A."/>
            <person name="Owens N."/>
            <person name="Weber N.D."/>
            <person name="Virtaneva K."/>
            <person name="Barbian K."/>
            <person name="Babar A."/>
            <person name="Rosenke K."/>
        </authorList>
    </citation>
    <scope>NUCLEOTIDE SEQUENCE [LARGE SCALE GENOMIC DNA]</scope>
    <source>
        <strain evidence="1">NIES-2108</strain>
    </source>
</reference>
<gene>
    <name evidence="1" type="ORF">A6769_09115</name>
</gene>
<organism evidence="1 2">
    <name type="scientific">Nostoc punctiforme NIES-2108</name>
    <dbReference type="NCBI Taxonomy" id="1356359"/>
    <lineage>
        <taxon>Bacteria</taxon>
        <taxon>Bacillati</taxon>
        <taxon>Cyanobacteriota</taxon>
        <taxon>Cyanophyceae</taxon>
        <taxon>Nostocales</taxon>
        <taxon>Nostocaceae</taxon>
        <taxon>Nostoc</taxon>
    </lineage>
</organism>
<sequence length="153" mass="17972">MNNRIEKGDIVVINKNGKYHQQVGEVSQVDYNIFFVKIVLVKLGNQEEAFEEKDLQLQTKKPSLQEVITSIDKILEQVDRIQHLPTQEKIELPNRLKYLKLDIPKVDKQLIQKNFDNIDKILAVTREVESSASFWQEIDPNLEKISWWIRTSL</sequence>
<name>A0A367RR82_NOSPU</name>
<evidence type="ECO:0000313" key="1">
    <source>
        <dbReference type="EMBL" id="RCJ38549.1"/>
    </source>
</evidence>
<accession>A0A367RR82</accession>
<comment type="caution">
    <text evidence="1">The sequence shown here is derived from an EMBL/GenBank/DDBJ whole genome shotgun (WGS) entry which is preliminary data.</text>
</comment>
<dbReference type="EMBL" id="LXQE01000117">
    <property type="protein sequence ID" value="RCJ38549.1"/>
    <property type="molecule type" value="Genomic_DNA"/>
</dbReference>
<dbReference type="AlphaFoldDB" id="A0A367RR82"/>
<evidence type="ECO:0000313" key="2">
    <source>
        <dbReference type="Proteomes" id="UP000252085"/>
    </source>
</evidence>
<dbReference type="Proteomes" id="UP000252085">
    <property type="component" value="Unassembled WGS sequence"/>
</dbReference>
<proteinExistence type="predicted"/>